<dbReference type="GO" id="GO:0006508">
    <property type="term" value="P:proteolysis"/>
    <property type="evidence" value="ECO:0007669"/>
    <property type="project" value="InterPro"/>
</dbReference>
<accession>A0A2K8L8R7</accession>
<feature type="domain" description="Peptidase C39" evidence="5">
    <location>
        <begin position="55"/>
        <end position="186"/>
    </location>
</feature>
<dbReference type="KEGG" id="mfn:Ga0123462_1782"/>
<dbReference type="CDD" id="cd02549">
    <property type="entry name" value="Peptidase_C39A"/>
    <property type="match status" value="1"/>
</dbReference>
<name>A0A2K8L8R7_9PROT</name>
<dbReference type="InterPro" id="IPR005074">
    <property type="entry name" value="Peptidase_C39"/>
</dbReference>
<feature type="repeat" description="TPR" evidence="3">
    <location>
        <begin position="269"/>
        <end position="302"/>
    </location>
</feature>
<dbReference type="OrthoDB" id="9814129at2"/>
<dbReference type="InterPro" id="IPR051012">
    <property type="entry name" value="CellSynth/LPSAsmb/PSIAsmb"/>
</dbReference>
<keyword evidence="2 3" id="KW-0802">TPR repeat</keyword>
<dbReference type="RefSeq" id="WP_100265953.1">
    <property type="nucleotide sequence ID" value="NZ_CP018800.1"/>
</dbReference>
<dbReference type="PROSITE" id="PS50005">
    <property type="entry name" value="TPR"/>
    <property type="match status" value="1"/>
</dbReference>
<organism evidence="6 7">
    <name type="scientific">Mariprofundus ferrinatatus</name>
    <dbReference type="NCBI Taxonomy" id="1921087"/>
    <lineage>
        <taxon>Bacteria</taxon>
        <taxon>Pseudomonadati</taxon>
        <taxon>Pseudomonadota</taxon>
        <taxon>Candidatius Mariprofundia</taxon>
        <taxon>Mariprofundales</taxon>
        <taxon>Mariprofundaceae</taxon>
        <taxon>Mariprofundus</taxon>
    </lineage>
</organism>
<evidence type="ECO:0000313" key="6">
    <source>
        <dbReference type="EMBL" id="ATX82629.1"/>
    </source>
</evidence>
<proteinExistence type="predicted"/>
<reference evidence="6 7" key="1">
    <citation type="submission" date="2016-12" db="EMBL/GenBank/DDBJ databases">
        <title>Isolation and genomic insights into novel planktonic Zetaproteobacteria from stratified waters of the Chesapeake Bay.</title>
        <authorList>
            <person name="McAllister S.M."/>
            <person name="Kato S."/>
            <person name="Chan C.S."/>
            <person name="Chiu B.K."/>
            <person name="Field E.K."/>
        </authorList>
    </citation>
    <scope>NUCLEOTIDE SEQUENCE [LARGE SCALE GENOMIC DNA]</scope>
    <source>
        <strain evidence="6 7">CP-8</strain>
    </source>
</reference>
<keyword evidence="1" id="KW-0677">Repeat</keyword>
<dbReference type="Proteomes" id="UP000231637">
    <property type="component" value="Chromosome"/>
</dbReference>
<evidence type="ECO:0000256" key="2">
    <source>
        <dbReference type="ARBA" id="ARBA00022803"/>
    </source>
</evidence>
<dbReference type="InterPro" id="IPR039563">
    <property type="entry name" value="Peptidase_C39_single_dom"/>
</dbReference>
<dbReference type="EMBL" id="CP018800">
    <property type="protein sequence ID" value="ATX82629.1"/>
    <property type="molecule type" value="Genomic_DNA"/>
</dbReference>
<dbReference type="SMART" id="SM00028">
    <property type="entry name" value="TPR"/>
    <property type="match status" value="3"/>
</dbReference>
<dbReference type="PANTHER" id="PTHR45586">
    <property type="entry name" value="TPR REPEAT-CONTAINING PROTEIN PA4667"/>
    <property type="match status" value="1"/>
</dbReference>
<keyword evidence="7" id="KW-1185">Reference proteome</keyword>
<dbReference type="GO" id="GO:0016020">
    <property type="term" value="C:membrane"/>
    <property type="evidence" value="ECO:0007669"/>
    <property type="project" value="InterPro"/>
</dbReference>
<dbReference type="GO" id="GO:0005524">
    <property type="term" value="F:ATP binding"/>
    <property type="evidence" value="ECO:0007669"/>
    <property type="project" value="InterPro"/>
</dbReference>
<dbReference type="InterPro" id="IPR011990">
    <property type="entry name" value="TPR-like_helical_dom_sf"/>
</dbReference>
<dbReference type="PROSITE" id="PS50293">
    <property type="entry name" value="TPR_REGION"/>
    <property type="match status" value="1"/>
</dbReference>
<dbReference type="Gene3D" id="3.90.70.10">
    <property type="entry name" value="Cysteine proteinases"/>
    <property type="match status" value="1"/>
</dbReference>
<dbReference type="Pfam" id="PF13529">
    <property type="entry name" value="Peptidase_C39_2"/>
    <property type="match status" value="1"/>
</dbReference>
<evidence type="ECO:0000259" key="5">
    <source>
        <dbReference type="PROSITE" id="PS50990"/>
    </source>
</evidence>
<gene>
    <name evidence="6" type="ORF">Ga0123462_1782</name>
</gene>
<dbReference type="PANTHER" id="PTHR45586:SF1">
    <property type="entry name" value="LIPOPOLYSACCHARIDE ASSEMBLY PROTEIN B"/>
    <property type="match status" value="1"/>
</dbReference>
<keyword evidence="4" id="KW-0732">Signal</keyword>
<dbReference type="PROSITE" id="PS50990">
    <property type="entry name" value="PEPTIDASE_C39"/>
    <property type="match status" value="1"/>
</dbReference>
<dbReference type="AlphaFoldDB" id="A0A2K8L8R7"/>
<dbReference type="InterPro" id="IPR039564">
    <property type="entry name" value="Peptidase_C39-like"/>
</dbReference>
<evidence type="ECO:0000313" key="7">
    <source>
        <dbReference type="Proteomes" id="UP000231637"/>
    </source>
</evidence>
<sequence>MAVKRLRYTRLFAGVVLAATLLGGCAARQSASLANDKPADMKVSAQVAGVPFYPQQDFQCGPASLAMAMNHAGVAVTPESLRSSLFIPGRQGSLQVEMKALPRSYGLMAYPLKPQLASILKEIEAGHPVVVFQNLGLSFAPQWHYAVVTAYDLGSKSISLHSGDIPGYTIPLSTFERTWVRAGSWAMVVATAGSLPAGAEEGAYLRAAVALERSGKNSAAMKAYEAATKQWPESLAAHIGLGNIRYAQGDLQGAAMAFSAATKTHPDAAQPLNNLAQVYLEQGHFEEAMRAIEQAVRIDDSSTLYRQTMAEIENARNAVN</sequence>
<dbReference type="NCBIfam" id="NF033920">
    <property type="entry name" value="C39_PA2778_fam"/>
    <property type="match status" value="1"/>
</dbReference>
<feature type="signal peptide" evidence="4">
    <location>
        <begin position="1"/>
        <end position="18"/>
    </location>
</feature>
<evidence type="ECO:0000256" key="3">
    <source>
        <dbReference type="PROSITE-ProRule" id="PRU00339"/>
    </source>
</evidence>
<dbReference type="Gene3D" id="1.25.40.10">
    <property type="entry name" value="Tetratricopeptide repeat domain"/>
    <property type="match status" value="1"/>
</dbReference>
<dbReference type="PROSITE" id="PS51257">
    <property type="entry name" value="PROKAR_LIPOPROTEIN"/>
    <property type="match status" value="1"/>
</dbReference>
<feature type="chain" id="PRO_5014648779" evidence="4">
    <location>
        <begin position="19"/>
        <end position="320"/>
    </location>
</feature>
<dbReference type="Pfam" id="PF13428">
    <property type="entry name" value="TPR_14"/>
    <property type="match status" value="1"/>
</dbReference>
<evidence type="ECO:0000256" key="4">
    <source>
        <dbReference type="SAM" id="SignalP"/>
    </source>
</evidence>
<dbReference type="Pfam" id="PF14559">
    <property type="entry name" value="TPR_19"/>
    <property type="match status" value="1"/>
</dbReference>
<dbReference type="GO" id="GO:0008233">
    <property type="term" value="F:peptidase activity"/>
    <property type="evidence" value="ECO:0007669"/>
    <property type="project" value="InterPro"/>
</dbReference>
<evidence type="ECO:0000256" key="1">
    <source>
        <dbReference type="ARBA" id="ARBA00022737"/>
    </source>
</evidence>
<dbReference type="SUPFAM" id="SSF48452">
    <property type="entry name" value="TPR-like"/>
    <property type="match status" value="1"/>
</dbReference>
<dbReference type="InterPro" id="IPR019734">
    <property type="entry name" value="TPR_rpt"/>
</dbReference>
<protein>
    <submittedName>
        <fullName evidence="6">Tetratricopeptide repeat-containing protein</fullName>
    </submittedName>
</protein>